<keyword evidence="5 8" id="KW-1133">Transmembrane helix</keyword>
<protein>
    <submittedName>
        <fullName evidence="10">Transmembrane domain-containing protein</fullName>
    </submittedName>
</protein>
<dbReference type="InterPro" id="IPR009262">
    <property type="entry name" value="SLC35_F1/F2/F6"/>
</dbReference>
<dbReference type="GO" id="GO:0022857">
    <property type="term" value="F:transmembrane transporter activity"/>
    <property type="evidence" value="ECO:0007669"/>
    <property type="project" value="InterPro"/>
</dbReference>
<feature type="transmembrane region" description="Helical" evidence="8">
    <location>
        <begin position="129"/>
        <end position="146"/>
    </location>
</feature>
<feature type="transmembrane region" description="Helical" evidence="8">
    <location>
        <begin position="302"/>
        <end position="321"/>
    </location>
</feature>
<evidence type="ECO:0000256" key="6">
    <source>
        <dbReference type="ARBA" id="ARBA00023136"/>
    </source>
</evidence>
<evidence type="ECO:0000256" key="8">
    <source>
        <dbReference type="SAM" id="Phobius"/>
    </source>
</evidence>
<dbReference type="VEuPathDB" id="GiardiaDB:GMRT_15323"/>
<evidence type="ECO:0000256" key="7">
    <source>
        <dbReference type="SAM" id="MobiDB-lite"/>
    </source>
</evidence>
<keyword evidence="11" id="KW-1185">Reference proteome</keyword>
<feature type="chain" id="PRO_5021253242" evidence="9">
    <location>
        <begin position="24"/>
        <end position="399"/>
    </location>
</feature>
<evidence type="ECO:0000313" key="11">
    <source>
        <dbReference type="Proteomes" id="UP000315496"/>
    </source>
</evidence>
<feature type="transmembrane region" description="Helical" evidence="8">
    <location>
        <begin position="189"/>
        <end position="208"/>
    </location>
</feature>
<feature type="transmembrane region" description="Helical" evidence="8">
    <location>
        <begin position="228"/>
        <end position="245"/>
    </location>
</feature>
<dbReference type="Proteomes" id="UP000315496">
    <property type="component" value="Chromosome 2"/>
</dbReference>
<dbReference type="EMBL" id="VDLU01000002">
    <property type="protein sequence ID" value="TNJ28904.1"/>
    <property type="molecule type" value="Genomic_DNA"/>
</dbReference>
<keyword evidence="6 8" id="KW-0472">Membrane</keyword>
<keyword evidence="9" id="KW-0732">Signal</keyword>
<evidence type="ECO:0000256" key="9">
    <source>
        <dbReference type="SAM" id="SignalP"/>
    </source>
</evidence>
<sequence>MRSQRLVLIVLAICVLIFGSSSALSVKGMGSMPPVPPAEGAEPIDFDHTYMTSLFLFVGEACSLIIYGVVKCVRRMRKLSGSSSLMSEKTRFRTCPHTFLFLVPALVDLVGTIMLNFSIYYVIISVQQIISNFVVVIVALLSLMIWKDYRQRFDVPHAIGLILITAGICCASSVSIIFGDDIGTSKNAILGISLGLFGTLFAALCFIFEEIFLRRIYAPGLVGVGNEGLWGLAFNVILIPVMNFIPDPKNPNKTMENTVEWAYQIRHQPIQVLLICSYAISTLLFNVCGMEITRRVSSATRATLNACRAILIWILSLAIGWEKWSTTGSLVIILGHALLILGTLSFNNILRIFPYCRACNIERYGTLCQRRKRATAGTIASSLPSSQKPSRSTSSDALV</sequence>
<dbReference type="OrthoDB" id="29773at2759"/>
<dbReference type="Pfam" id="PF06027">
    <property type="entry name" value="SLC35F"/>
    <property type="match status" value="1"/>
</dbReference>
<feature type="compositionally biased region" description="Low complexity" evidence="7">
    <location>
        <begin position="381"/>
        <end position="399"/>
    </location>
</feature>
<feature type="region of interest" description="Disordered" evidence="7">
    <location>
        <begin position="379"/>
        <end position="399"/>
    </location>
</feature>
<comment type="subcellular location">
    <subcellularLocation>
        <location evidence="1">Membrane</location>
        <topology evidence="1">Multi-pass membrane protein</topology>
    </subcellularLocation>
</comment>
<dbReference type="PANTHER" id="PTHR13146">
    <property type="match status" value="1"/>
</dbReference>
<evidence type="ECO:0000256" key="1">
    <source>
        <dbReference type="ARBA" id="ARBA00004141"/>
    </source>
</evidence>
<accession>A0A4Z1SSR2</accession>
<feature type="transmembrane region" description="Helical" evidence="8">
    <location>
        <begin position="270"/>
        <end position="290"/>
    </location>
</feature>
<evidence type="ECO:0000256" key="5">
    <source>
        <dbReference type="ARBA" id="ARBA00022989"/>
    </source>
</evidence>
<evidence type="ECO:0000256" key="2">
    <source>
        <dbReference type="ARBA" id="ARBA00007863"/>
    </source>
</evidence>
<evidence type="ECO:0000256" key="3">
    <source>
        <dbReference type="ARBA" id="ARBA00022448"/>
    </source>
</evidence>
<dbReference type="GO" id="GO:0016020">
    <property type="term" value="C:membrane"/>
    <property type="evidence" value="ECO:0007669"/>
    <property type="project" value="UniProtKB-SubCell"/>
</dbReference>
<evidence type="ECO:0000256" key="4">
    <source>
        <dbReference type="ARBA" id="ARBA00022692"/>
    </source>
</evidence>
<organism evidence="10 11">
    <name type="scientific">Giardia muris</name>
    <dbReference type="NCBI Taxonomy" id="5742"/>
    <lineage>
        <taxon>Eukaryota</taxon>
        <taxon>Metamonada</taxon>
        <taxon>Diplomonadida</taxon>
        <taxon>Hexamitidae</taxon>
        <taxon>Giardiinae</taxon>
        <taxon>Giardia</taxon>
    </lineage>
</organism>
<feature type="signal peptide" evidence="9">
    <location>
        <begin position="1"/>
        <end position="23"/>
    </location>
</feature>
<evidence type="ECO:0000313" key="10">
    <source>
        <dbReference type="EMBL" id="TNJ28904.1"/>
    </source>
</evidence>
<keyword evidence="3" id="KW-0813">Transport</keyword>
<name>A0A4Z1SSR2_GIAMU</name>
<comment type="caution">
    <text evidence="10">The sequence shown here is derived from an EMBL/GenBank/DDBJ whole genome shotgun (WGS) entry which is preliminary data.</text>
</comment>
<keyword evidence="4 8" id="KW-0812">Transmembrane</keyword>
<feature type="transmembrane region" description="Helical" evidence="8">
    <location>
        <begin position="327"/>
        <end position="347"/>
    </location>
</feature>
<dbReference type="PANTHER" id="PTHR13146:SF0">
    <property type="entry name" value="SOLUTE CARRIER FAMILY 35 MEMBER F6"/>
    <property type="match status" value="1"/>
</dbReference>
<proteinExistence type="inferred from homology"/>
<feature type="transmembrane region" description="Helical" evidence="8">
    <location>
        <begin position="158"/>
        <end position="177"/>
    </location>
</feature>
<dbReference type="AlphaFoldDB" id="A0A4Z1SSR2"/>
<comment type="similarity">
    <text evidence="2">Belongs to the SLC35F solute transporter family.</text>
</comment>
<feature type="transmembrane region" description="Helical" evidence="8">
    <location>
        <begin position="49"/>
        <end position="70"/>
    </location>
</feature>
<gene>
    <name evidence="10" type="ORF">GMRT_15323</name>
</gene>
<reference evidence="10 11" key="1">
    <citation type="submission" date="2019-05" db="EMBL/GenBank/DDBJ databases">
        <title>The compact genome of Giardia muris reveals important steps in the evolution of intestinal protozoan parasites.</title>
        <authorList>
            <person name="Xu F."/>
            <person name="Jimenez-Gonzalez A."/>
            <person name="Einarsson E."/>
            <person name="Astvaldsson A."/>
            <person name="Peirasmaki D."/>
            <person name="Eckmann L."/>
            <person name="Andersson J.O."/>
            <person name="Svard S.G."/>
            <person name="Jerlstrom-Hultqvist J."/>
        </authorList>
    </citation>
    <scope>NUCLEOTIDE SEQUENCE [LARGE SCALE GENOMIC DNA]</scope>
    <source>
        <strain evidence="10 11">Roberts-Thomson</strain>
    </source>
</reference>
<feature type="transmembrane region" description="Helical" evidence="8">
    <location>
        <begin position="99"/>
        <end position="123"/>
    </location>
</feature>